<accession>A0A2U8VU04</accession>
<dbReference type="RefSeq" id="WP_109952244.1">
    <property type="nucleotide sequence ID" value="NZ_CP029551.1"/>
</dbReference>
<dbReference type="EMBL" id="CP029551">
    <property type="protein sequence ID" value="AWN37165.1"/>
    <property type="molecule type" value="Genomic_DNA"/>
</dbReference>
<reference evidence="1 2" key="1">
    <citation type="submission" date="2018-05" db="EMBL/GenBank/DDBJ databases">
        <title>Complete Genome Sequence of Methylobacterium sp. 17Sr1-43.</title>
        <authorList>
            <person name="Srinivasan S."/>
        </authorList>
    </citation>
    <scope>NUCLEOTIDE SEQUENCE [LARGE SCALE GENOMIC DNA]</scope>
    <source>
        <strain evidence="1 2">17Sr1-43</strain>
    </source>
</reference>
<sequence length="83" mass="9013">MIEILATDLEDLHLRPDEARFKALLDLEVQARTHGACDATLRVISQVRVMAGAYVTRMAELLDQGCRPGAPGTTAGRDIGHTL</sequence>
<dbReference type="Proteomes" id="UP000246058">
    <property type="component" value="Chromosome"/>
</dbReference>
<name>A0A2U8VU04_9HYPH</name>
<gene>
    <name evidence="1" type="ORF">DK427_16685</name>
</gene>
<proteinExistence type="predicted"/>
<evidence type="ECO:0000313" key="2">
    <source>
        <dbReference type="Proteomes" id="UP000246058"/>
    </source>
</evidence>
<keyword evidence="2" id="KW-1185">Reference proteome</keyword>
<organism evidence="1 2">
    <name type="scientific">Methylobacterium radiodurans</name>
    <dbReference type="NCBI Taxonomy" id="2202828"/>
    <lineage>
        <taxon>Bacteria</taxon>
        <taxon>Pseudomonadati</taxon>
        <taxon>Pseudomonadota</taxon>
        <taxon>Alphaproteobacteria</taxon>
        <taxon>Hyphomicrobiales</taxon>
        <taxon>Methylobacteriaceae</taxon>
        <taxon>Methylobacterium</taxon>
    </lineage>
</organism>
<evidence type="ECO:0000313" key="1">
    <source>
        <dbReference type="EMBL" id="AWN37165.1"/>
    </source>
</evidence>
<dbReference type="AlphaFoldDB" id="A0A2U8VU04"/>
<protein>
    <submittedName>
        <fullName evidence="1">Uncharacterized protein</fullName>
    </submittedName>
</protein>
<dbReference type="KEGG" id="meti:DK427_16685"/>